<evidence type="ECO:0000313" key="3">
    <source>
        <dbReference type="Proteomes" id="UP000469670"/>
    </source>
</evidence>
<proteinExistence type="predicted"/>
<sequence>MWQPVNAAWTTPLSAMSWAWSPQDRGHDGGVRRVAVACLELGGQGSDGVGALGEPQGAPFVSGFGEGPAAGVGEFGGRLVGDVQPPGHGLPGGGEGRGGRHEPAECLAAPGGGEARVEQGALT</sequence>
<name>A0A7K3RNX6_9ACTN</name>
<reference evidence="2 3" key="1">
    <citation type="submission" date="2020-01" db="EMBL/GenBank/DDBJ databases">
        <title>Insect and environment-associated Actinomycetes.</title>
        <authorList>
            <person name="Currrie C."/>
            <person name="Chevrette M."/>
            <person name="Carlson C."/>
            <person name="Stubbendieck R."/>
            <person name="Wendt-Pienkowski E."/>
        </authorList>
    </citation>
    <scope>NUCLEOTIDE SEQUENCE [LARGE SCALE GENOMIC DNA]</scope>
    <source>
        <strain evidence="2 3">SID7590</strain>
    </source>
</reference>
<organism evidence="2 3">
    <name type="scientific">Streptomyces parvus</name>
    <dbReference type="NCBI Taxonomy" id="66428"/>
    <lineage>
        <taxon>Bacteria</taxon>
        <taxon>Bacillati</taxon>
        <taxon>Actinomycetota</taxon>
        <taxon>Actinomycetes</taxon>
        <taxon>Kitasatosporales</taxon>
        <taxon>Streptomycetaceae</taxon>
        <taxon>Streptomyces</taxon>
    </lineage>
</organism>
<gene>
    <name evidence="2" type="ORF">G3I50_00995</name>
</gene>
<comment type="caution">
    <text evidence="2">The sequence shown here is derived from an EMBL/GenBank/DDBJ whole genome shotgun (WGS) entry which is preliminary data.</text>
</comment>
<feature type="region of interest" description="Disordered" evidence="1">
    <location>
        <begin position="72"/>
        <end position="123"/>
    </location>
</feature>
<dbReference type="RefSeq" id="WP_164199071.1">
    <property type="nucleotide sequence ID" value="NZ_JAAGMP010000059.1"/>
</dbReference>
<accession>A0A7K3RNX6</accession>
<dbReference type="AlphaFoldDB" id="A0A7K3RNX6"/>
<dbReference type="Proteomes" id="UP000469670">
    <property type="component" value="Unassembled WGS sequence"/>
</dbReference>
<evidence type="ECO:0000313" key="2">
    <source>
        <dbReference type="EMBL" id="NEC16861.1"/>
    </source>
</evidence>
<protein>
    <submittedName>
        <fullName evidence="2">Uncharacterized protein</fullName>
    </submittedName>
</protein>
<evidence type="ECO:0000256" key="1">
    <source>
        <dbReference type="SAM" id="MobiDB-lite"/>
    </source>
</evidence>
<dbReference type="EMBL" id="JAAGMP010000059">
    <property type="protein sequence ID" value="NEC16861.1"/>
    <property type="molecule type" value="Genomic_DNA"/>
</dbReference>